<evidence type="ECO:0000256" key="3">
    <source>
        <dbReference type="RuleBase" id="RU361235"/>
    </source>
</evidence>
<evidence type="ECO:0000259" key="4">
    <source>
        <dbReference type="Pfam" id="PF00135"/>
    </source>
</evidence>
<comment type="similarity">
    <text evidence="1 3">Belongs to the type-B carboxylesterase/lipase family.</text>
</comment>
<keyword evidence="2 3" id="KW-0378">Hydrolase</keyword>
<dbReference type="PROSITE" id="PS00122">
    <property type="entry name" value="CARBOXYLESTERASE_B_1"/>
    <property type="match status" value="1"/>
</dbReference>
<dbReference type="Pfam" id="PF00135">
    <property type="entry name" value="COesterase"/>
    <property type="match status" value="1"/>
</dbReference>
<organism evidence="5 6">
    <name type="scientific">Pelagicoccus albus</name>
    <dbReference type="NCBI Taxonomy" id="415222"/>
    <lineage>
        <taxon>Bacteria</taxon>
        <taxon>Pseudomonadati</taxon>
        <taxon>Verrucomicrobiota</taxon>
        <taxon>Opitutia</taxon>
        <taxon>Puniceicoccales</taxon>
        <taxon>Pelagicoccaceae</taxon>
        <taxon>Pelagicoccus</taxon>
    </lineage>
</organism>
<gene>
    <name evidence="5" type="ORF">H5P27_01845</name>
</gene>
<dbReference type="AlphaFoldDB" id="A0A7X1E6K5"/>
<comment type="caution">
    <text evidence="5">The sequence shown here is derived from an EMBL/GenBank/DDBJ whole genome shotgun (WGS) entry which is preliminary data.</text>
</comment>
<proteinExistence type="inferred from homology"/>
<dbReference type="PROSITE" id="PS00941">
    <property type="entry name" value="CARBOXYLESTERASE_B_2"/>
    <property type="match status" value="1"/>
</dbReference>
<dbReference type="Gene3D" id="3.40.50.1820">
    <property type="entry name" value="alpha/beta hydrolase"/>
    <property type="match status" value="1"/>
</dbReference>
<evidence type="ECO:0000256" key="1">
    <source>
        <dbReference type="ARBA" id="ARBA00005964"/>
    </source>
</evidence>
<evidence type="ECO:0000313" key="5">
    <source>
        <dbReference type="EMBL" id="MBC2604790.1"/>
    </source>
</evidence>
<evidence type="ECO:0000256" key="2">
    <source>
        <dbReference type="ARBA" id="ARBA00022801"/>
    </source>
</evidence>
<dbReference type="InterPro" id="IPR050309">
    <property type="entry name" value="Type-B_Carboxylest/Lipase"/>
</dbReference>
<accession>A0A7X1E6K5</accession>
<keyword evidence="6" id="KW-1185">Reference proteome</keyword>
<reference evidence="5 6" key="1">
    <citation type="submission" date="2020-07" db="EMBL/GenBank/DDBJ databases">
        <authorList>
            <person name="Feng X."/>
        </authorList>
    </citation>
    <scope>NUCLEOTIDE SEQUENCE [LARGE SCALE GENOMIC DNA]</scope>
    <source>
        <strain evidence="5 6">JCM23202</strain>
    </source>
</reference>
<sequence>MLNHNASSLSANDSSAPRATTPLGILEGLHDSESNLDLYLGVPFAQPPVGALRWKAPQPMQKWDDIREAKKFGPRPVQAPVFGDMSFRSEIMSEDCLYLNIWAPSEASEELYPVLLYFYGGGAVAGGSSERRYDGASMAKQGIVSITCNYRLNLFGYLSHPELSEEAPYHSSGNYGYLDQNAALKWVRDNIEAFGGDPSRITIAGESAGSISVSAQMASPLSRDMIAGAIGQSGAAIPPTMAPIPLSEAEQVGVEFFESAGIENLDAARSMDTDSIFDAYVNSQRFGFPGVIDGYFLPDSLINIYSSGEQAQVPLMLGWTSAEIPGMAFMQGAPYTTEAFIEKVHQTYPEDAEQVLALYPHADAQEVERSATDLAADRFIVYSTWKWFDLQRKHSEAPVYRYRFDKVRPPLKDTSLVSGLAGGTVKKSDAAPPPPPPFGASHASEIEYVLGNLYLTDEYDWKEIDQQVSDQAIGYFARFVKTGDPNGSGAANWPSASAEDPTPAVMHLDVEPQAVEAPNDKRFQFMDDYFQRK</sequence>
<dbReference type="InterPro" id="IPR002018">
    <property type="entry name" value="CarbesteraseB"/>
</dbReference>
<feature type="domain" description="Carboxylesterase type B" evidence="4">
    <location>
        <begin position="17"/>
        <end position="525"/>
    </location>
</feature>
<dbReference type="GO" id="GO:0016787">
    <property type="term" value="F:hydrolase activity"/>
    <property type="evidence" value="ECO:0007669"/>
    <property type="project" value="UniProtKB-KW"/>
</dbReference>
<dbReference type="EMBL" id="JACHVC010000001">
    <property type="protein sequence ID" value="MBC2604790.1"/>
    <property type="molecule type" value="Genomic_DNA"/>
</dbReference>
<dbReference type="EC" id="3.1.1.-" evidence="3"/>
<dbReference type="InterPro" id="IPR019826">
    <property type="entry name" value="Carboxylesterase_B_AS"/>
</dbReference>
<dbReference type="Proteomes" id="UP000526501">
    <property type="component" value="Unassembled WGS sequence"/>
</dbReference>
<dbReference type="SUPFAM" id="SSF53474">
    <property type="entry name" value="alpha/beta-Hydrolases"/>
    <property type="match status" value="1"/>
</dbReference>
<dbReference type="PANTHER" id="PTHR11559">
    <property type="entry name" value="CARBOXYLESTERASE"/>
    <property type="match status" value="1"/>
</dbReference>
<evidence type="ECO:0000313" key="6">
    <source>
        <dbReference type="Proteomes" id="UP000526501"/>
    </source>
</evidence>
<dbReference type="InterPro" id="IPR019819">
    <property type="entry name" value="Carboxylesterase_B_CS"/>
</dbReference>
<protein>
    <recommendedName>
        <fullName evidence="3">Carboxylic ester hydrolase</fullName>
        <ecNumber evidence="3">3.1.1.-</ecNumber>
    </recommendedName>
</protein>
<name>A0A7X1E6K5_9BACT</name>
<dbReference type="InterPro" id="IPR029058">
    <property type="entry name" value="AB_hydrolase_fold"/>
</dbReference>